<evidence type="ECO:0000256" key="2">
    <source>
        <dbReference type="ARBA" id="ARBA00022553"/>
    </source>
</evidence>
<keyword evidence="3" id="KW-0677">Repeat</keyword>
<keyword evidence="2" id="KW-0597">Phosphoprotein</keyword>
<dbReference type="PANTHER" id="PTHR15263">
    <property type="entry name" value="I-KAPPA-B-LIKE PROTEIN IKBL"/>
    <property type="match status" value="1"/>
</dbReference>
<dbReference type="PANTHER" id="PTHR15263:SF1">
    <property type="entry name" value="NF-KAPPA-B INHIBITOR-LIKE PROTEIN 1"/>
    <property type="match status" value="1"/>
</dbReference>
<protein>
    <submittedName>
        <fullName evidence="6">Uncharacterized protein</fullName>
    </submittedName>
</protein>
<evidence type="ECO:0000313" key="6">
    <source>
        <dbReference type="EMBL" id="THU94225.1"/>
    </source>
</evidence>
<dbReference type="AlphaFoldDB" id="A0A4V4HFB3"/>
<evidence type="ECO:0000256" key="1">
    <source>
        <dbReference type="ARBA" id="ARBA00004123"/>
    </source>
</evidence>
<name>A0A4V4HFB3_DENBC</name>
<evidence type="ECO:0000256" key="3">
    <source>
        <dbReference type="ARBA" id="ARBA00022737"/>
    </source>
</evidence>
<dbReference type="EMBL" id="ML179229">
    <property type="protein sequence ID" value="THU94225.1"/>
    <property type="molecule type" value="Genomic_DNA"/>
</dbReference>
<evidence type="ECO:0000313" key="7">
    <source>
        <dbReference type="Proteomes" id="UP000297245"/>
    </source>
</evidence>
<dbReference type="OrthoDB" id="3241983at2759"/>
<evidence type="ECO:0000256" key="5">
    <source>
        <dbReference type="ARBA" id="ARBA00023242"/>
    </source>
</evidence>
<dbReference type="GO" id="GO:0005634">
    <property type="term" value="C:nucleus"/>
    <property type="evidence" value="ECO:0007669"/>
    <property type="project" value="UniProtKB-SubCell"/>
</dbReference>
<gene>
    <name evidence="6" type="ORF">K435DRAFT_668766</name>
</gene>
<keyword evidence="7" id="KW-1185">Reference proteome</keyword>
<keyword evidence="5" id="KW-0539">Nucleus</keyword>
<organism evidence="6 7">
    <name type="scientific">Dendrothele bispora (strain CBS 962.96)</name>
    <dbReference type="NCBI Taxonomy" id="1314807"/>
    <lineage>
        <taxon>Eukaryota</taxon>
        <taxon>Fungi</taxon>
        <taxon>Dikarya</taxon>
        <taxon>Basidiomycota</taxon>
        <taxon>Agaricomycotina</taxon>
        <taxon>Agaricomycetes</taxon>
        <taxon>Agaricomycetidae</taxon>
        <taxon>Agaricales</taxon>
        <taxon>Agaricales incertae sedis</taxon>
        <taxon>Dendrothele</taxon>
    </lineage>
</organism>
<dbReference type="InterPro" id="IPR038753">
    <property type="entry name" value="NFKBIL1"/>
</dbReference>
<comment type="subcellular location">
    <subcellularLocation>
        <location evidence="1">Nucleus</location>
    </subcellularLocation>
</comment>
<evidence type="ECO:0000256" key="4">
    <source>
        <dbReference type="ARBA" id="ARBA00023043"/>
    </source>
</evidence>
<accession>A0A4V4HFB3</accession>
<dbReference type="GO" id="GO:0043124">
    <property type="term" value="P:negative regulation of canonical NF-kappaB signal transduction"/>
    <property type="evidence" value="ECO:0007669"/>
    <property type="project" value="InterPro"/>
</dbReference>
<sequence>MWWYKNGNRDLERTEKVKEELSVRDWEAEVLGRWEVYEKAWSELLRTRVWFTDIPWPVRNPSVVTLANLTPGSIQSFILDPLKVRGNTTSTRERIRTSLLRWHPDKLTGLVSRVAEEDVDDVTEGIGIVIRCLREISGKS</sequence>
<proteinExistence type="predicted"/>
<keyword evidence="4" id="KW-0040">ANK repeat</keyword>
<reference evidence="6 7" key="1">
    <citation type="journal article" date="2019" name="Nat. Ecol. Evol.">
        <title>Megaphylogeny resolves global patterns of mushroom evolution.</title>
        <authorList>
            <person name="Varga T."/>
            <person name="Krizsan K."/>
            <person name="Foldi C."/>
            <person name="Dima B."/>
            <person name="Sanchez-Garcia M."/>
            <person name="Sanchez-Ramirez S."/>
            <person name="Szollosi G.J."/>
            <person name="Szarkandi J.G."/>
            <person name="Papp V."/>
            <person name="Albert L."/>
            <person name="Andreopoulos W."/>
            <person name="Angelini C."/>
            <person name="Antonin V."/>
            <person name="Barry K.W."/>
            <person name="Bougher N.L."/>
            <person name="Buchanan P."/>
            <person name="Buyck B."/>
            <person name="Bense V."/>
            <person name="Catcheside P."/>
            <person name="Chovatia M."/>
            <person name="Cooper J."/>
            <person name="Damon W."/>
            <person name="Desjardin D."/>
            <person name="Finy P."/>
            <person name="Geml J."/>
            <person name="Haridas S."/>
            <person name="Hughes K."/>
            <person name="Justo A."/>
            <person name="Karasinski D."/>
            <person name="Kautmanova I."/>
            <person name="Kiss B."/>
            <person name="Kocsube S."/>
            <person name="Kotiranta H."/>
            <person name="LaButti K.M."/>
            <person name="Lechner B.E."/>
            <person name="Liimatainen K."/>
            <person name="Lipzen A."/>
            <person name="Lukacs Z."/>
            <person name="Mihaltcheva S."/>
            <person name="Morgado L.N."/>
            <person name="Niskanen T."/>
            <person name="Noordeloos M.E."/>
            <person name="Ohm R.A."/>
            <person name="Ortiz-Santana B."/>
            <person name="Ovrebo C."/>
            <person name="Racz N."/>
            <person name="Riley R."/>
            <person name="Savchenko A."/>
            <person name="Shiryaev A."/>
            <person name="Soop K."/>
            <person name="Spirin V."/>
            <person name="Szebenyi C."/>
            <person name="Tomsovsky M."/>
            <person name="Tulloss R.E."/>
            <person name="Uehling J."/>
            <person name="Grigoriev I.V."/>
            <person name="Vagvolgyi C."/>
            <person name="Papp T."/>
            <person name="Martin F.M."/>
            <person name="Miettinen O."/>
            <person name="Hibbett D.S."/>
            <person name="Nagy L.G."/>
        </authorList>
    </citation>
    <scope>NUCLEOTIDE SEQUENCE [LARGE SCALE GENOMIC DNA]</scope>
    <source>
        <strain evidence="6 7">CBS 962.96</strain>
    </source>
</reference>
<dbReference type="Proteomes" id="UP000297245">
    <property type="component" value="Unassembled WGS sequence"/>
</dbReference>